<dbReference type="EMBL" id="JZKH01000025">
    <property type="protein sequence ID" value="KJS61526.1"/>
    <property type="molecule type" value="Genomic_DNA"/>
</dbReference>
<dbReference type="OrthoDB" id="4306946at2"/>
<evidence type="ECO:0000313" key="2">
    <source>
        <dbReference type="Proteomes" id="UP000033699"/>
    </source>
</evidence>
<gene>
    <name evidence="1" type="ORF">VM95_14625</name>
</gene>
<dbReference type="RefSeq" id="WP_045696534.1">
    <property type="nucleotide sequence ID" value="NZ_JZKH01000025.1"/>
</dbReference>
<name>A0A0F2TG59_STRR3</name>
<proteinExistence type="predicted"/>
<evidence type="ECO:0000313" key="1">
    <source>
        <dbReference type="EMBL" id="KJS61526.1"/>
    </source>
</evidence>
<dbReference type="PATRIC" id="fig|359131.3.peg.3223"/>
<reference evidence="1 2" key="1">
    <citation type="submission" date="2015-02" db="EMBL/GenBank/DDBJ databases">
        <authorList>
            <person name="Ju K.-S."/>
            <person name="Doroghazi J.R."/>
            <person name="Metcalf W."/>
        </authorList>
    </citation>
    <scope>NUCLEOTIDE SEQUENCE [LARGE SCALE GENOMIC DNA]</scope>
    <source>
        <strain evidence="1 2">ATCC 31215</strain>
    </source>
</reference>
<dbReference type="Proteomes" id="UP000033699">
    <property type="component" value="Unassembled WGS sequence"/>
</dbReference>
<dbReference type="AlphaFoldDB" id="A0A0F2TG59"/>
<organism evidence="1 2">
    <name type="scientific">Streptomyces rubellomurinus (strain ATCC 31215)</name>
    <dbReference type="NCBI Taxonomy" id="359131"/>
    <lineage>
        <taxon>Bacteria</taxon>
        <taxon>Bacillati</taxon>
        <taxon>Actinomycetota</taxon>
        <taxon>Actinomycetes</taxon>
        <taxon>Kitasatosporales</taxon>
        <taxon>Streptomycetaceae</taxon>
        <taxon>Streptomyces</taxon>
    </lineage>
</organism>
<protein>
    <submittedName>
        <fullName evidence="1">Uncharacterized protein</fullName>
    </submittedName>
</protein>
<accession>A0A0F2TG59</accession>
<sequence>MTAIADLTPLYGPDELAALRRLDADELARCAADRARPWWQRRACVQALAGRLPQPWTAELIARVQDPDETSEVRIALLDLLGDRAELLPWLRHEDRAGEGAYGMREAFLKARGVLGDLDALPGLAAVAAGPWPHRRETGEAGLDALVARYGPAAVLAELGEGPGSRFEDRLARVRLRHAAGRDVTDALADPDHAVAHRAAELADDPAALRGLLAGEPTVDTALWALWALHRLTGDTAETRAGYRRLGSPRVEVPGLPEDVRRAVLHEYAGTCERDTDPRWRVEALCTEPPAPVDVDGQLRRAVEVLTAEGAEPKEPVSAGEDNQQGDGCYHVIYHHEDVSLFVSTLGPFVHGDEGEEILRGPLERAGLRWIDDAVTETVVTGLCVYYFGERVPLKVDTLLFYWQD</sequence>
<comment type="caution">
    <text evidence="1">The sequence shown here is derived from an EMBL/GenBank/DDBJ whole genome shotgun (WGS) entry which is preliminary data.</text>
</comment>
<keyword evidence="2" id="KW-1185">Reference proteome</keyword>